<evidence type="ECO:0000313" key="1">
    <source>
        <dbReference type="EMBL" id="QOV99541.1"/>
    </source>
</evidence>
<proteinExistence type="predicted"/>
<organism evidence="1 2">
    <name type="scientific">Rhodococcus pyridinivorans</name>
    <dbReference type="NCBI Taxonomy" id="103816"/>
    <lineage>
        <taxon>Bacteria</taxon>
        <taxon>Bacillati</taxon>
        <taxon>Actinomycetota</taxon>
        <taxon>Actinomycetes</taxon>
        <taxon>Mycobacteriales</taxon>
        <taxon>Nocardiaceae</taxon>
        <taxon>Rhodococcus</taxon>
    </lineage>
</organism>
<dbReference type="Proteomes" id="UP000593818">
    <property type="component" value="Chromosome"/>
</dbReference>
<gene>
    <name evidence="1" type="ORF">INP59_03830</name>
</gene>
<sequence>MTVETVLSPGRCRSCRAAIVWVKTRRGKNLPLDPEPTQDGNVLVHFPLRSGPVADVLKDDGHLAAMRAQRVPLYTSHFKTCPDAGKWRNRKAGR</sequence>
<name>A0A7M2XRL5_9NOCA</name>
<dbReference type="EMBL" id="CP063450">
    <property type="protein sequence ID" value="QOV99541.1"/>
    <property type="molecule type" value="Genomic_DNA"/>
</dbReference>
<reference evidence="1 2" key="1">
    <citation type="submission" date="2020-10" db="EMBL/GenBank/DDBJ databases">
        <title>Whole genome sequence of oil-degrading bacteria Rhodococcus pyridinivorans strain 5Ap.</title>
        <authorList>
            <person name="Akhremchuk A.E."/>
            <person name="Valentovich L.N."/>
            <person name="Charniauskaya M.I."/>
            <person name="Bukliarevich H.A."/>
            <person name="Titok M.A."/>
        </authorList>
    </citation>
    <scope>NUCLEOTIDE SEQUENCE [LARGE SCALE GENOMIC DNA]</scope>
    <source>
        <strain evidence="1 2">5Ap</strain>
    </source>
</reference>
<dbReference type="AlphaFoldDB" id="A0A7M2XRL5"/>
<protein>
    <submittedName>
        <fullName evidence="1">Uncharacterized protein</fullName>
    </submittedName>
</protein>
<accession>A0A7M2XRL5</accession>
<evidence type="ECO:0000313" key="2">
    <source>
        <dbReference type="Proteomes" id="UP000593818"/>
    </source>
</evidence>
<keyword evidence="2" id="KW-1185">Reference proteome</keyword>
<dbReference type="RefSeq" id="WP_193903172.1">
    <property type="nucleotide sequence ID" value="NZ_CP063450.1"/>
</dbReference>